<evidence type="ECO:0000313" key="6">
    <source>
        <dbReference type="EMBL" id="NBI51724.1"/>
    </source>
</evidence>
<keyword evidence="7" id="KW-1185">Reference proteome</keyword>
<dbReference type="SMART" id="SM00382">
    <property type="entry name" value="AAA"/>
    <property type="match status" value="2"/>
</dbReference>
<dbReference type="SUPFAM" id="SSF52540">
    <property type="entry name" value="P-loop containing nucleoside triphosphate hydrolases"/>
    <property type="match status" value="2"/>
</dbReference>
<dbReference type="PROSITE" id="PS50893">
    <property type="entry name" value="ABC_TRANSPORTER_2"/>
    <property type="match status" value="1"/>
</dbReference>
<dbReference type="RefSeq" id="WP_160648803.1">
    <property type="nucleotide sequence ID" value="NZ_RSEJ01000003.1"/>
</dbReference>
<dbReference type="PROSITE" id="PS00211">
    <property type="entry name" value="ABC_TRANSPORTER_1"/>
    <property type="match status" value="1"/>
</dbReference>
<dbReference type="InterPro" id="IPR003439">
    <property type="entry name" value="ABC_transporter-like_ATP-bd"/>
</dbReference>
<evidence type="ECO:0000256" key="4">
    <source>
        <dbReference type="SAM" id="Coils"/>
    </source>
</evidence>
<keyword evidence="4" id="KW-0175">Coiled coil</keyword>
<protein>
    <submittedName>
        <fullName evidence="6">ABC-F family ATP-binding cassette domain-containing protein</fullName>
    </submittedName>
</protein>
<evidence type="ECO:0000256" key="2">
    <source>
        <dbReference type="ARBA" id="ARBA00022741"/>
    </source>
</evidence>
<evidence type="ECO:0000259" key="5">
    <source>
        <dbReference type="PROSITE" id="PS50893"/>
    </source>
</evidence>
<reference evidence="6 7" key="1">
    <citation type="journal article" date="2017" name="Int. J. Syst. Evol. Microbiol.">
        <title>Photobacterium alginatilyticum sp. nov., a marine bacterium isolated from bottom seawater.</title>
        <authorList>
            <person name="Wang X."/>
            <person name="Wang Y."/>
            <person name="Yang X."/>
            <person name="Sun H."/>
            <person name="Li B."/>
            <person name="Zhang X.H."/>
        </authorList>
    </citation>
    <scope>NUCLEOTIDE SEQUENCE [LARGE SCALE GENOMIC DNA]</scope>
    <source>
        <strain evidence="6 7">P03D4</strain>
    </source>
</reference>
<name>A0ABW9YET6_9GAMM</name>
<dbReference type="InterPro" id="IPR027417">
    <property type="entry name" value="P-loop_NTPase"/>
</dbReference>
<dbReference type="Gene3D" id="3.40.50.300">
    <property type="entry name" value="P-loop containing nucleotide triphosphate hydrolases"/>
    <property type="match status" value="2"/>
</dbReference>
<dbReference type="Pfam" id="PF00005">
    <property type="entry name" value="ABC_tran"/>
    <property type="match status" value="2"/>
</dbReference>
<evidence type="ECO:0000256" key="3">
    <source>
        <dbReference type="ARBA" id="ARBA00022840"/>
    </source>
</evidence>
<dbReference type="InterPro" id="IPR050611">
    <property type="entry name" value="ABCF"/>
</dbReference>
<dbReference type="Proteomes" id="UP000738517">
    <property type="component" value="Unassembled WGS sequence"/>
</dbReference>
<dbReference type="PANTHER" id="PTHR19211">
    <property type="entry name" value="ATP-BINDING TRANSPORT PROTEIN-RELATED"/>
    <property type="match status" value="1"/>
</dbReference>
<dbReference type="EMBL" id="RSEJ01000003">
    <property type="protein sequence ID" value="NBI51724.1"/>
    <property type="molecule type" value="Genomic_DNA"/>
</dbReference>
<evidence type="ECO:0000313" key="7">
    <source>
        <dbReference type="Proteomes" id="UP000738517"/>
    </source>
</evidence>
<dbReference type="InterPro" id="IPR017871">
    <property type="entry name" value="ABC_transporter-like_CS"/>
</dbReference>
<keyword evidence="1" id="KW-0677">Repeat</keyword>
<sequence length="546" mass="60230">MTLIHSPILAQSLAVSHNNGELLFSNISFSLGSQITGLVGRNGVGKSVLASVLVGDRLPESGKVVCNAKVGYLSQITRKQERRELGTIADFLRMSAMLKALGRIELGSCEQADFDLVGDDWGAREALCLQLRSMGLPAEPFKPCSGLSGGELTRLMLWQLFGADYDYLILDEPSNHLDRAGRQWLVEQMRAFDGGILLISHDRLLLEHVDDIMELTAEGIRHYGGSYTSYARQKELQHAAIERSVVNAEKQVLQIRKQYQRNMEKAQQRAAQGNKLRQSGSQSKILLDGMRQSAQLSASARKVQFANQLSQAEQKASELKAQFEQVKPQQLVINQSERRASSVLALVAVKLRYGESSAINLFLQYGDRLHLTGCNGCGKSTLLKTITRELTPVAGQMNCTTQICYLDQHFSLLNEQQTVLENLQRLCPVCSNTELRTMAAGVGFRRERVNLPVSALSGGERMKVAMLVVSHQEGETLLLLDEPDNHLDLDSKQILAQALAAYRGCMILISHDDCFVKEVGVTRTLAIGDSKGSGPEKATFSEYGSY</sequence>
<organism evidence="6 7">
    <name type="scientific">Photobacterium alginatilyticum</name>
    <dbReference type="NCBI Taxonomy" id="1775171"/>
    <lineage>
        <taxon>Bacteria</taxon>
        <taxon>Pseudomonadati</taxon>
        <taxon>Pseudomonadota</taxon>
        <taxon>Gammaproteobacteria</taxon>
        <taxon>Vibrionales</taxon>
        <taxon>Vibrionaceae</taxon>
        <taxon>Photobacterium</taxon>
    </lineage>
</organism>
<accession>A0ABW9YET6</accession>
<gene>
    <name evidence="6" type="ORF">EIZ48_03920</name>
</gene>
<keyword evidence="3 6" id="KW-0067">ATP-binding</keyword>
<dbReference type="PANTHER" id="PTHR19211:SF6">
    <property type="entry name" value="BLL7188 PROTEIN"/>
    <property type="match status" value="1"/>
</dbReference>
<dbReference type="GO" id="GO:0005524">
    <property type="term" value="F:ATP binding"/>
    <property type="evidence" value="ECO:0007669"/>
    <property type="project" value="UniProtKB-KW"/>
</dbReference>
<dbReference type="InterPro" id="IPR003593">
    <property type="entry name" value="AAA+_ATPase"/>
</dbReference>
<comment type="caution">
    <text evidence="6">The sequence shown here is derived from an EMBL/GenBank/DDBJ whole genome shotgun (WGS) entry which is preliminary data.</text>
</comment>
<evidence type="ECO:0000256" key="1">
    <source>
        <dbReference type="ARBA" id="ARBA00022737"/>
    </source>
</evidence>
<proteinExistence type="predicted"/>
<feature type="domain" description="ABC transporter" evidence="5">
    <location>
        <begin position="8"/>
        <end position="243"/>
    </location>
</feature>
<feature type="coiled-coil region" evidence="4">
    <location>
        <begin position="231"/>
        <end position="276"/>
    </location>
</feature>
<keyword evidence="2" id="KW-0547">Nucleotide-binding</keyword>